<dbReference type="eggNOG" id="ENOG5031FUN">
    <property type="taxonomic scope" value="Bacteria"/>
</dbReference>
<name>A4VFW5_STUS1</name>
<evidence type="ECO:0000313" key="2">
    <source>
        <dbReference type="Proteomes" id="UP000000233"/>
    </source>
</evidence>
<evidence type="ECO:0000313" key="1">
    <source>
        <dbReference type="EMBL" id="ABP77866.1"/>
    </source>
</evidence>
<protein>
    <submittedName>
        <fullName evidence="1">Uncharacterized protein</fullName>
    </submittedName>
</protein>
<gene>
    <name evidence="1" type="ordered locus">PST_0159</name>
</gene>
<dbReference type="HOGENOM" id="CLU_1593190_0_0_6"/>
<reference evidence="1 2" key="1">
    <citation type="journal article" date="2008" name="Proc. Natl. Acad. Sci. U.S.A.">
        <title>Nitrogen fixation island and rhizosphere competence traits in the genome of root-associated Pseudomonas stutzeri A1501.</title>
        <authorList>
            <person name="Yan Y."/>
            <person name="Yang J."/>
            <person name="Dou Y."/>
            <person name="Chen M."/>
            <person name="Ping S."/>
            <person name="Peng J."/>
            <person name="Lu W."/>
            <person name="Zhang W."/>
            <person name="Yao Z."/>
            <person name="Li H."/>
            <person name="Liu W."/>
            <person name="He S."/>
            <person name="Geng L."/>
            <person name="Zhang X."/>
            <person name="Yang F."/>
            <person name="Yu H."/>
            <person name="Zhan Y."/>
            <person name="Li D."/>
            <person name="Lin Z."/>
            <person name="Wang Y."/>
            <person name="Elmerich C."/>
            <person name="Lin M."/>
            <person name="Jin Q."/>
        </authorList>
    </citation>
    <scope>NUCLEOTIDE SEQUENCE [LARGE SCALE GENOMIC DNA]</scope>
    <source>
        <strain evidence="1 2">A1501</strain>
    </source>
</reference>
<accession>A4VFW5</accession>
<sequence>MSDAWLSQPSANCPTSPAVLLPRQPRFGMRQSDLASDIKTLSQYRAKRVTIAAFLSRDRRDVLSDRIDERRALHALRDHIDCLLAAGASLVGRDPVQLNFQGRTLIVQHGMLLNENGHQDLIETLAELEWANKRTRDLAIDICIRQLDHAIKRSCDKVLDSSTPDKS</sequence>
<keyword evidence="2" id="KW-1185">Reference proteome</keyword>
<dbReference type="KEGG" id="psa:PST_0159"/>
<dbReference type="EMBL" id="CP000304">
    <property type="protein sequence ID" value="ABP77866.1"/>
    <property type="molecule type" value="Genomic_DNA"/>
</dbReference>
<proteinExistence type="predicted"/>
<organism evidence="1 2">
    <name type="scientific">Stutzerimonas stutzeri (strain A1501)</name>
    <name type="common">Pseudomonas stutzeri</name>
    <dbReference type="NCBI Taxonomy" id="379731"/>
    <lineage>
        <taxon>Bacteria</taxon>
        <taxon>Pseudomonadati</taxon>
        <taxon>Pseudomonadota</taxon>
        <taxon>Gammaproteobacteria</taxon>
        <taxon>Pseudomonadales</taxon>
        <taxon>Pseudomonadaceae</taxon>
        <taxon>Stutzerimonas</taxon>
    </lineage>
</organism>
<dbReference type="Proteomes" id="UP000000233">
    <property type="component" value="Chromosome"/>
</dbReference>
<dbReference type="AlphaFoldDB" id="A4VFW5"/>